<organism evidence="1 2">
    <name type="scientific">Oceanotoga teriensis</name>
    <dbReference type="NCBI Taxonomy" id="515440"/>
    <lineage>
        <taxon>Bacteria</taxon>
        <taxon>Thermotogati</taxon>
        <taxon>Thermotogota</taxon>
        <taxon>Thermotogae</taxon>
        <taxon>Petrotogales</taxon>
        <taxon>Petrotogaceae</taxon>
        <taxon>Oceanotoga</taxon>
    </lineage>
</organism>
<dbReference type="EMBL" id="QGGI01000001">
    <property type="protein sequence ID" value="PWJ96513.1"/>
    <property type="molecule type" value="Genomic_DNA"/>
</dbReference>
<dbReference type="PANTHER" id="PTHR37166:SF1">
    <property type="entry name" value="PROTEIN FLAG"/>
    <property type="match status" value="1"/>
</dbReference>
<dbReference type="InterPro" id="IPR035924">
    <property type="entry name" value="FlaG-like_sf"/>
</dbReference>
<sequence>MEIRDVSMNNYQKYDNKINKTPIQKDEIGKYTKNQEKNSENNSSLKDITNILQKKLDKIQKIFNSEAKFEVNDDVDMVVVKIVDKDTKEVIRQIPPETSIKLAKALNDLEGILFDEQA</sequence>
<keyword evidence="2" id="KW-1185">Reference proteome</keyword>
<dbReference type="Gene3D" id="3.30.160.170">
    <property type="entry name" value="FlaG-like"/>
    <property type="match status" value="1"/>
</dbReference>
<dbReference type="SUPFAM" id="SSF160214">
    <property type="entry name" value="FlaG-like"/>
    <property type="match status" value="1"/>
</dbReference>
<dbReference type="AlphaFoldDB" id="A0AA45C944"/>
<proteinExistence type="predicted"/>
<keyword evidence="1" id="KW-0282">Flagellum</keyword>
<protein>
    <submittedName>
        <fullName evidence="1">Flagellar protein FlaG</fullName>
    </submittedName>
</protein>
<gene>
    <name evidence="1" type="ORF">C7380_10185</name>
</gene>
<dbReference type="PANTHER" id="PTHR37166">
    <property type="entry name" value="PROTEIN FLAG"/>
    <property type="match status" value="1"/>
</dbReference>
<keyword evidence="1" id="KW-0966">Cell projection</keyword>
<comment type="caution">
    <text evidence="1">The sequence shown here is derived from an EMBL/GenBank/DDBJ whole genome shotgun (WGS) entry which is preliminary data.</text>
</comment>
<evidence type="ECO:0000313" key="2">
    <source>
        <dbReference type="Proteomes" id="UP000245921"/>
    </source>
</evidence>
<evidence type="ECO:0000313" key="1">
    <source>
        <dbReference type="EMBL" id="PWJ96513.1"/>
    </source>
</evidence>
<accession>A0AA45C944</accession>
<dbReference type="Pfam" id="PF03646">
    <property type="entry name" value="FlaG"/>
    <property type="match status" value="1"/>
</dbReference>
<reference evidence="1 2" key="1">
    <citation type="submission" date="2018-05" db="EMBL/GenBank/DDBJ databases">
        <title>Genomic Encyclopedia of Type Strains, Phase IV (KMG-IV): sequencing the most valuable type-strain genomes for metagenomic binning, comparative biology and taxonomic classification.</title>
        <authorList>
            <person name="Goeker M."/>
        </authorList>
    </citation>
    <scope>NUCLEOTIDE SEQUENCE [LARGE SCALE GENOMIC DNA]</scope>
    <source>
        <strain evidence="1 2">DSM 24906</strain>
    </source>
</reference>
<dbReference type="InterPro" id="IPR005186">
    <property type="entry name" value="FlaG"/>
</dbReference>
<name>A0AA45C944_9BACT</name>
<keyword evidence="1" id="KW-0969">Cilium</keyword>
<dbReference type="Proteomes" id="UP000245921">
    <property type="component" value="Unassembled WGS sequence"/>
</dbReference>
<dbReference type="RefSeq" id="WP_109603507.1">
    <property type="nucleotide sequence ID" value="NZ_JAMHJO010000023.1"/>
</dbReference>